<dbReference type="Proteomes" id="UP000009138">
    <property type="component" value="Unassembled WGS sequence"/>
</dbReference>
<organism evidence="1 2">
    <name type="scientific">Rhizopus delemar (strain RA 99-880 / ATCC MYA-4621 / FGSC 9543 / NRRL 43880)</name>
    <name type="common">Mucormycosis agent</name>
    <name type="synonym">Rhizopus arrhizus var. delemar</name>
    <dbReference type="NCBI Taxonomy" id="246409"/>
    <lineage>
        <taxon>Eukaryota</taxon>
        <taxon>Fungi</taxon>
        <taxon>Fungi incertae sedis</taxon>
        <taxon>Mucoromycota</taxon>
        <taxon>Mucoromycotina</taxon>
        <taxon>Mucoromycetes</taxon>
        <taxon>Mucorales</taxon>
        <taxon>Mucorineae</taxon>
        <taxon>Rhizopodaceae</taxon>
        <taxon>Rhizopus</taxon>
    </lineage>
</organism>
<proteinExistence type="predicted"/>
<dbReference type="GeneID" id="93613729"/>
<dbReference type="EMBL" id="CH476736">
    <property type="protein sequence ID" value="EIE82053.1"/>
    <property type="molecule type" value="Genomic_DNA"/>
</dbReference>
<dbReference type="InParanoid" id="I1C0S3"/>
<evidence type="ECO:0000313" key="2">
    <source>
        <dbReference type="Proteomes" id="UP000009138"/>
    </source>
</evidence>
<keyword evidence="2" id="KW-1185">Reference proteome</keyword>
<reference evidence="1 2" key="1">
    <citation type="journal article" date="2009" name="PLoS Genet.">
        <title>Genomic analysis of the basal lineage fungus Rhizopus oryzae reveals a whole-genome duplication.</title>
        <authorList>
            <person name="Ma L.-J."/>
            <person name="Ibrahim A.S."/>
            <person name="Skory C."/>
            <person name="Grabherr M.G."/>
            <person name="Burger G."/>
            <person name="Butler M."/>
            <person name="Elias M."/>
            <person name="Idnurm A."/>
            <person name="Lang B.F."/>
            <person name="Sone T."/>
            <person name="Abe A."/>
            <person name="Calvo S.E."/>
            <person name="Corrochano L.M."/>
            <person name="Engels R."/>
            <person name="Fu J."/>
            <person name="Hansberg W."/>
            <person name="Kim J.-M."/>
            <person name="Kodira C.D."/>
            <person name="Koehrsen M.J."/>
            <person name="Liu B."/>
            <person name="Miranda-Saavedra D."/>
            <person name="O'Leary S."/>
            <person name="Ortiz-Castellanos L."/>
            <person name="Poulter R."/>
            <person name="Rodriguez-Romero J."/>
            <person name="Ruiz-Herrera J."/>
            <person name="Shen Y.-Q."/>
            <person name="Zeng Q."/>
            <person name="Galagan J."/>
            <person name="Birren B.W."/>
            <person name="Cuomo C.A."/>
            <person name="Wickes B.L."/>
        </authorList>
    </citation>
    <scope>NUCLEOTIDE SEQUENCE [LARGE SCALE GENOMIC DNA]</scope>
    <source>
        <strain evidence="2">RA 99-880 / ATCC MYA-4621 / FGSC 9543 / NRRL 43880</strain>
    </source>
</reference>
<accession>I1C0S3</accession>
<gene>
    <name evidence="1" type="ORF">RO3G_06758</name>
</gene>
<sequence length="72" mass="8535">MTPSPLQIQTTKIYFQTNEELNSDNYVNHFRRTDDALYLIGNLKTLSSFTAAMMRFFPDSRSERLVHTLYQR</sequence>
<dbReference type="RefSeq" id="XP_067517449.1">
    <property type="nucleotide sequence ID" value="XM_067661348.1"/>
</dbReference>
<dbReference type="AlphaFoldDB" id="I1C0S3"/>
<protein>
    <submittedName>
        <fullName evidence="1">Uncharacterized protein</fullName>
    </submittedName>
</protein>
<name>I1C0S3_RHIO9</name>
<evidence type="ECO:0000313" key="1">
    <source>
        <dbReference type="EMBL" id="EIE82053.1"/>
    </source>
</evidence>
<dbReference type="VEuPathDB" id="FungiDB:RO3G_06758"/>